<feature type="compositionally biased region" description="Polar residues" evidence="1">
    <location>
        <begin position="31"/>
        <end position="42"/>
    </location>
</feature>
<dbReference type="AlphaFoldDB" id="A0A2G8S9J4"/>
<feature type="region of interest" description="Disordered" evidence="1">
    <location>
        <begin position="106"/>
        <end position="125"/>
    </location>
</feature>
<proteinExistence type="predicted"/>
<name>A0A2G8S9J4_9APHY</name>
<evidence type="ECO:0000313" key="3">
    <source>
        <dbReference type="Proteomes" id="UP000230002"/>
    </source>
</evidence>
<accession>A0A2G8S9J4</accession>
<protein>
    <submittedName>
        <fullName evidence="2">Uncharacterized protein</fullName>
    </submittedName>
</protein>
<evidence type="ECO:0000256" key="1">
    <source>
        <dbReference type="SAM" id="MobiDB-lite"/>
    </source>
</evidence>
<dbReference type="Proteomes" id="UP000230002">
    <property type="component" value="Unassembled WGS sequence"/>
</dbReference>
<sequence length="125" mass="13581">MAQCPPDERSVNAQKVIRGPCYADRPLRPSIPNQHPHTQPRQCSRAPARPPAPLVLPIKHVGTFVYPRTPFPSFLDFPPSLTEEGAPAEVRFVGGFGSVLKARKGGEAVEDLSAEDDKQELLSSG</sequence>
<evidence type="ECO:0000313" key="2">
    <source>
        <dbReference type="EMBL" id="PIL30427.1"/>
    </source>
</evidence>
<organism evidence="2 3">
    <name type="scientific">Ganoderma sinense ZZ0214-1</name>
    <dbReference type="NCBI Taxonomy" id="1077348"/>
    <lineage>
        <taxon>Eukaryota</taxon>
        <taxon>Fungi</taxon>
        <taxon>Dikarya</taxon>
        <taxon>Basidiomycota</taxon>
        <taxon>Agaricomycotina</taxon>
        <taxon>Agaricomycetes</taxon>
        <taxon>Polyporales</taxon>
        <taxon>Polyporaceae</taxon>
        <taxon>Ganoderma</taxon>
    </lineage>
</organism>
<comment type="caution">
    <text evidence="2">The sequence shown here is derived from an EMBL/GenBank/DDBJ whole genome shotgun (WGS) entry which is preliminary data.</text>
</comment>
<feature type="compositionally biased region" description="Basic and acidic residues" evidence="1">
    <location>
        <begin position="115"/>
        <end position="125"/>
    </location>
</feature>
<feature type="region of interest" description="Disordered" evidence="1">
    <location>
        <begin position="1"/>
        <end position="50"/>
    </location>
</feature>
<dbReference type="EMBL" id="AYKW01000015">
    <property type="protein sequence ID" value="PIL30427.1"/>
    <property type="molecule type" value="Genomic_DNA"/>
</dbReference>
<reference evidence="2 3" key="1">
    <citation type="journal article" date="2015" name="Sci. Rep.">
        <title>Chromosome-level genome map provides insights into diverse defense mechanisms in the medicinal fungus Ganoderma sinense.</title>
        <authorList>
            <person name="Zhu Y."/>
            <person name="Xu J."/>
            <person name="Sun C."/>
            <person name="Zhou S."/>
            <person name="Xu H."/>
            <person name="Nelson D.R."/>
            <person name="Qian J."/>
            <person name="Song J."/>
            <person name="Luo H."/>
            <person name="Xiang L."/>
            <person name="Li Y."/>
            <person name="Xu Z."/>
            <person name="Ji A."/>
            <person name="Wang L."/>
            <person name="Lu S."/>
            <person name="Hayward A."/>
            <person name="Sun W."/>
            <person name="Li X."/>
            <person name="Schwartz D.C."/>
            <person name="Wang Y."/>
            <person name="Chen S."/>
        </authorList>
    </citation>
    <scope>NUCLEOTIDE SEQUENCE [LARGE SCALE GENOMIC DNA]</scope>
    <source>
        <strain evidence="2 3">ZZ0214-1</strain>
    </source>
</reference>
<feature type="compositionally biased region" description="Basic and acidic residues" evidence="1">
    <location>
        <begin position="1"/>
        <end position="10"/>
    </location>
</feature>
<gene>
    <name evidence="2" type="ORF">GSI_07614</name>
</gene>
<keyword evidence="3" id="KW-1185">Reference proteome</keyword>